<proteinExistence type="predicted"/>
<dbReference type="eggNOG" id="COG2931">
    <property type="taxonomic scope" value="Bacteria"/>
</dbReference>
<dbReference type="PRINTS" id="PR00313">
    <property type="entry name" value="CABNDNGRPT"/>
</dbReference>
<dbReference type="InterPro" id="IPR018511">
    <property type="entry name" value="Hemolysin-typ_Ca-bd_CS"/>
</dbReference>
<gene>
    <name evidence="1" type="ORF">BN940_00026</name>
</gene>
<dbReference type="HOGENOM" id="CLU_462870_0_0_4"/>
<evidence type="ECO:0000313" key="2">
    <source>
        <dbReference type="Proteomes" id="UP000019805"/>
    </source>
</evidence>
<sequence length="589" mass="55812">MRSLAAATVDASQVAGLQEVNLDRGTAALTVSNLAKDASAGLIGNGVATLGALTASYVAAATSANISVTGGTGAMAAGTLTISDGAGLTSATITGSNGVNTINGVAFGTGAGTADNVKAVTIDAQSNLTTGNITGLAASTAITVKGAGTANIGTLQATNVVSVDASANTGGVTAVLNNVTGIKFVGGSGNDVVTTGAVLAGTASVDAGAGTADRLVVADSTHVTATVGKFYKGFEQLQVQDGVSVDVEHLAAGNTIDTILINQSSTTATGVTNLSAAQAANVAILAAGGTNAITIGVKDATVTGQIDTVKAALTTTTAAGAANTIDLTNLTLTGVEKLVLDGNGTVAAATGGVTLTTTNAISLDSITLSNAGVNSITIAGGQTATNLIVDASGSSGATTINASAYAVGTGAQLLGGSGNDTLTGSANNDIIKGGAGNDTITGGAGIDSLSGGAGANIFVFAAGSSAANSVTGYDTITDWAAGTGNKIDFGGTNLAAVTHATAPVTGTASINANGLATFAGTDTTLAAQLTAVGADAAGTSVVWANGGNSYLFITDGNAGIGANDVLIQLTGVNAAAGLTFAGGDITAIA</sequence>
<dbReference type="KEGG" id="cdn:BN940_00026"/>
<dbReference type="Gene3D" id="2.150.10.10">
    <property type="entry name" value="Serralysin-like metalloprotease, C-terminal"/>
    <property type="match status" value="1"/>
</dbReference>
<dbReference type="GO" id="GO:0005509">
    <property type="term" value="F:calcium ion binding"/>
    <property type="evidence" value="ECO:0007669"/>
    <property type="project" value="InterPro"/>
</dbReference>
<dbReference type="InterPro" id="IPR001343">
    <property type="entry name" value="Hemolysn_Ca-bd"/>
</dbReference>
<reference evidence="1 2" key="1">
    <citation type="journal article" date="2014" name="BMC Microbiol.">
        <title>The oxygen-independent metabolism of cyclic monoterpenes in Castellaniella defragrans 65Phen.</title>
        <authorList>
            <person name="Petasch J."/>
            <person name="Disch E.M."/>
            <person name="Markert S."/>
            <person name="Becher D."/>
            <person name="Schweder T."/>
            <person name="Huttel B."/>
            <person name="Reinhardt R."/>
            <person name="Harder J."/>
        </authorList>
    </citation>
    <scope>NUCLEOTIDE SEQUENCE [LARGE SCALE GENOMIC DNA]</scope>
    <source>
        <strain evidence="1">65Phen</strain>
    </source>
</reference>
<dbReference type="AlphaFoldDB" id="W8X0N9"/>
<dbReference type="PROSITE" id="PS00330">
    <property type="entry name" value="HEMOLYSIN_CALCIUM"/>
    <property type="match status" value="1"/>
</dbReference>
<protein>
    <submittedName>
        <fullName evidence="1">S-layer protein RsaA</fullName>
    </submittedName>
</protein>
<dbReference type="PATRIC" id="fig|1437824.5.peg.6"/>
<dbReference type="Pfam" id="PF00353">
    <property type="entry name" value="HemolysinCabind"/>
    <property type="match status" value="2"/>
</dbReference>
<dbReference type="SUPFAM" id="SSF51120">
    <property type="entry name" value="beta-Roll"/>
    <property type="match status" value="1"/>
</dbReference>
<dbReference type="InterPro" id="IPR011049">
    <property type="entry name" value="Serralysin-like_metalloprot_C"/>
</dbReference>
<evidence type="ECO:0000313" key="1">
    <source>
        <dbReference type="EMBL" id="CDM22486.1"/>
    </source>
</evidence>
<dbReference type="STRING" id="1437824.BN940_00026"/>
<dbReference type="Proteomes" id="UP000019805">
    <property type="component" value="Chromosome"/>
</dbReference>
<name>W8X0N9_CASD6</name>
<accession>W8X0N9</accession>
<keyword evidence="2" id="KW-1185">Reference proteome</keyword>
<dbReference type="EMBL" id="HG916765">
    <property type="protein sequence ID" value="CDM22486.1"/>
    <property type="molecule type" value="Genomic_DNA"/>
</dbReference>
<organism evidence="1 2">
    <name type="scientific">Castellaniella defragrans (strain DSM 12143 / CCUG 39792 / 65Phen)</name>
    <name type="common">Alcaligenes defragrans</name>
    <dbReference type="NCBI Taxonomy" id="1437824"/>
    <lineage>
        <taxon>Bacteria</taxon>
        <taxon>Pseudomonadati</taxon>
        <taxon>Pseudomonadota</taxon>
        <taxon>Betaproteobacteria</taxon>
        <taxon>Burkholderiales</taxon>
        <taxon>Alcaligenaceae</taxon>
        <taxon>Castellaniella</taxon>
    </lineage>
</organism>